<accession>F0W5U7</accession>
<evidence type="ECO:0000259" key="5">
    <source>
        <dbReference type="Pfam" id="PF06470"/>
    </source>
</evidence>
<dbReference type="GO" id="GO:0005694">
    <property type="term" value="C:chromosome"/>
    <property type="evidence" value="ECO:0007669"/>
    <property type="project" value="InterPro"/>
</dbReference>
<dbReference type="Gene3D" id="1.20.1060.20">
    <property type="match status" value="1"/>
</dbReference>
<dbReference type="SUPFAM" id="SSF75553">
    <property type="entry name" value="Smc hinge domain"/>
    <property type="match status" value="1"/>
</dbReference>
<dbReference type="InterPro" id="IPR027417">
    <property type="entry name" value="P-loop_NTPase"/>
</dbReference>
<dbReference type="Pfam" id="PF06470">
    <property type="entry name" value="SMC_hinge"/>
    <property type="match status" value="1"/>
</dbReference>
<name>F0W5U7_9STRA</name>
<dbReference type="GO" id="GO:0005524">
    <property type="term" value="F:ATP binding"/>
    <property type="evidence" value="ECO:0007669"/>
    <property type="project" value="InterPro"/>
</dbReference>
<sequence length="979" mass="113150">MQTQILERRQPMVSYYERWKNDMEAHQTAKRKTDIDFAETIVALHGVLIRNKEELISEQRQLKIAIVDTKYNEEHLNKKIFALDKKYSELEGQLADRKRKARLKRIEKAKVLSEIEALKSEKQQRLDAKIKLDKKLTLLIKKRDKQRGVLSTHVATLRSDKEAINVLLKSGESSGELPNIREKKLLEYVDEKMKTRKSVRDAIDQQKAWANKSEVQQKKLEDLRNEAERQKQRTGNLQRKVEYSGMELAHLESKAVEIQEKQEPLIEGLSRLQQKYNTESSRLENRALRTLGASMEKIRLTFGSDRVHGLLHSSAFVHPKFSAAVNSVLHPYMNHVLVNNRDTAVTLVKVFTEKKIGNITCCILDEIAERFKREQESSRRKEADNEIDGASPLYSAIFCKDARFNPLYHRFCFPWLVCENPEMALRISRNFNRNVVTFDGDLFFADGTIRTFAKHTLNDSTPHIRPLHTDISMPDHLDSHGNVSSRTSSDTIKFITHSINTKNDQLSVSEENLASVTKELMNEKSVMAIAQEALEANLDLKRNLEASIRGAEQMLKVEEEKRRYFDQVVYKLNQQSTKSSMNQREVEILEKLSALSERIRVSELQIEEVTRSLNKRTFSIDLNEKKLVGDWLFIVGNAHISDIKVALERESEDHERLLLSREANVQKFDCETDKRTIDALSSELQNLTERREHIFSNLNKVAMERVQHDAKLSEMKRKFQKLEVKVKDLDTDLDALETEIFQDSSISLSSVCVEKLIKKRVELKGKLHQLQEDSRVLNAQKEKISQAALQEAKSAQQLIGNLQKERKETTEKLETVMHTKSDIMQERFTRLSKALATVSANLCEIYRILQEDGDAYLSYSKEKTSLFRDGITLNCKPDENQWQTFVGLSGGQQVLCTISLILAFQMTYPCPIYICDEMDASLDTYNVHKVAQLLHKQSKDTDTQFIIVSHRPEMWKNCVYFVGVYEREHSAEIIHYNCS</sequence>
<proteinExistence type="predicted"/>
<gene>
    <name evidence="6" type="primary">AlNc14C22G2262</name>
    <name evidence="6" type="ORF">ALNC14_026310</name>
</gene>
<dbReference type="AlphaFoldDB" id="F0W5U7"/>
<dbReference type="GO" id="GO:0005634">
    <property type="term" value="C:nucleus"/>
    <property type="evidence" value="ECO:0007669"/>
    <property type="project" value="UniProtKB-SubCell"/>
</dbReference>
<reference evidence="6" key="2">
    <citation type="submission" date="2011-02" db="EMBL/GenBank/DDBJ databases">
        <authorList>
            <person name="MacLean D."/>
        </authorList>
    </citation>
    <scope>NUCLEOTIDE SEQUENCE</scope>
</reference>
<feature type="domain" description="RecF/RecN/SMC N-terminal" evidence="4">
    <location>
        <begin position="550"/>
        <end position="969"/>
    </location>
</feature>
<dbReference type="InterPro" id="IPR036277">
    <property type="entry name" value="SMC_hinge_sf"/>
</dbReference>
<dbReference type="GO" id="GO:0051276">
    <property type="term" value="P:chromosome organization"/>
    <property type="evidence" value="ECO:0007669"/>
    <property type="project" value="InterPro"/>
</dbReference>
<feature type="domain" description="SMC hinge" evidence="5">
    <location>
        <begin position="306"/>
        <end position="428"/>
    </location>
</feature>
<comment type="subcellular location">
    <subcellularLocation>
        <location evidence="1">Nucleus</location>
    </subcellularLocation>
</comment>
<dbReference type="PANTHER" id="PTHR18937">
    <property type="entry name" value="STRUCTURAL MAINTENANCE OF CHROMOSOMES SMC FAMILY MEMBER"/>
    <property type="match status" value="1"/>
</dbReference>
<feature type="coiled-coil region" evidence="3">
    <location>
        <begin position="670"/>
        <end position="819"/>
    </location>
</feature>
<evidence type="ECO:0000259" key="4">
    <source>
        <dbReference type="Pfam" id="PF02463"/>
    </source>
</evidence>
<keyword evidence="2 3" id="KW-0175">Coiled coil</keyword>
<dbReference type="EMBL" id="FR824067">
    <property type="protein sequence ID" value="CCA16488.1"/>
    <property type="molecule type" value="Genomic_DNA"/>
</dbReference>
<organism evidence="6">
    <name type="scientific">Albugo laibachii Nc14</name>
    <dbReference type="NCBI Taxonomy" id="890382"/>
    <lineage>
        <taxon>Eukaryota</taxon>
        <taxon>Sar</taxon>
        <taxon>Stramenopiles</taxon>
        <taxon>Oomycota</taxon>
        <taxon>Peronosporomycetes</taxon>
        <taxon>Albuginales</taxon>
        <taxon>Albuginaceae</taxon>
        <taxon>Albugo</taxon>
    </lineage>
</organism>
<feature type="coiled-coil region" evidence="3">
    <location>
        <begin position="206"/>
        <end position="240"/>
    </location>
</feature>
<reference evidence="6" key="1">
    <citation type="journal article" date="2011" name="PLoS Biol.">
        <title>Gene gain and loss during evolution of obligate parasitism in the white rust pathogen of Arabidopsis thaliana.</title>
        <authorList>
            <person name="Kemen E."/>
            <person name="Gardiner A."/>
            <person name="Schultz-Larsen T."/>
            <person name="Kemen A.C."/>
            <person name="Balmuth A.L."/>
            <person name="Robert-Seilaniantz A."/>
            <person name="Bailey K."/>
            <person name="Holub E."/>
            <person name="Studholme D.J."/>
            <person name="Maclean D."/>
            <person name="Jones J.D."/>
        </authorList>
    </citation>
    <scope>NUCLEOTIDE SEQUENCE</scope>
</reference>
<dbReference type="SUPFAM" id="SSF52540">
    <property type="entry name" value="P-loop containing nucleoside triphosphate hydrolases"/>
    <property type="match status" value="1"/>
</dbReference>
<dbReference type="InterPro" id="IPR010935">
    <property type="entry name" value="SMC_hinge"/>
</dbReference>
<evidence type="ECO:0000313" key="6">
    <source>
        <dbReference type="EMBL" id="CCA16488.1"/>
    </source>
</evidence>
<dbReference type="Pfam" id="PF02463">
    <property type="entry name" value="SMC_N"/>
    <property type="match status" value="1"/>
</dbReference>
<dbReference type="Gene3D" id="3.40.50.300">
    <property type="entry name" value="P-loop containing nucleotide triphosphate hydrolases"/>
    <property type="match status" value="1"/>
</dbReference>
<evidence type="ECO:0000256" key="2">
    <source>
        <dbReference type="ARBA" id="ARBA00023054"/>
    </source>
</evidence>
<dbReference type="InterPro" id="IPR003395">
    <property type="entry name" value="RecF/RecN/SMC_N"/>
</dbReference>
<protein>
    <submittedName>
        <fullName evidence="6">Structural maintenance of chromosome putative</fullName>
    </submittedName>
</protein>
<dbReference type="HOGENOM" id="CLU_303929_0_0_1"/>
<evidence type="ECO:0000256" key="3">
    <source>
        <dbReference type="SAM" id="Coils"/>
    </source>
</evidence>
<evidence type="ECO:0000256" key="1">
    <source>
        <dbReference type="ARBA" id="ARBA00004123"/>
    </source>
</evidence>